<reference evidence="2 3" key="1">
    <citation type="journal article" date="2018" name="PLoS ONE">
        <title>The draft genome of Kipferlia bialata reveals reductive genome evolution in fornicate parasites.</title>
        <authorList>
            <person name="Tanifuji G."/>
            <person name="Takabayashi S."/>
            <person name="Kume K."/>
            <person name="Takagi M."/>
            <person name="Nakayama T."/>
            <person name="Kamikawa R."/>
            <person name="Inagaki Y."/>
            <person name="Hashimoto T."/>
        </authorList>
    </citation>
    <scope>NUCLEOTIDE SEQUENCE [LARGE SCALE GENOMIC DNA]</scope>
    <source>
        <strain evidence="2">NY0173</strain>
    </source>
</reference>
<dbReference type="EMBL" id="BDIP01000038">
    <property type="protein sequence ID" value="GIQ79663.1"/>
    <property type="molecule type" value="Genomic_DNA"/>
</dbReference>
<gene>
    <name evidence="2" type="ORF">KIPB_000334</name>
</gene>
<sequence>MEEREGGERDSEEGQLPLSEDKQIDETERERLEDTGVGERESMHVLGIGEGTLGDGEAVVEGEGDTYTVETSKTLLLSAFLQSWPPEDIPDDLICYTADRDAVDAWITKRQRVKETERLVAKSGGRVGVELLAHDFDTFMELYEEAPDEWESNLDKSTAELYRDMEALYQLPASEAEITVRERVQKYLKMEFGSGVKRVESVESVGGGLSVDSEWQQLKTQLNLDGLADISVMVVLIKFRDWDPRASLTNAMRLTQEEVREALAGSTRHMTPVERINAKVAEKCGLDTYPDMQPRVGAEHLVTDFQSFISRDLSDQVCVITPKEFAILSTTSLLMGMQERYSLSGSGAQDAVASVLGLIKSYIEGKEAGREDTSDTEGHGEDSYGHNVAEDEILSDPVAEAGSCGSEQQEEESDYGRSIEEVARDRAMAELMAAYARTDRGFAEIFMGREDGDEGGFEVDADQVEERDGARGSDGMDLLTEATHISSEVYGYHFPTLPALISHVNDIVTDVSGFVWEPSDCGVLSCIHPGCHCYIRYTVDTDGFCLVRPTNTPTHSPTPLGGHSAACHACGECFRRSDFVYYTMKTSTEADRVFSNSGAVVSCPLPDGRVFALFLTHSVQECGIISVTDLEAVSNGTPINQLLVSESVSVPKGMRKEVRCTYAAGRVFVYGCEAEESPEDKAMDDELDTVSAPRYSDMSPNRNRLWVYDIGLTRWEEPTPMVVDQKESLWPPAYCDRQLSLVPYQDRVWVIGQEADDFYTGETTKIWSLDPDTYQWREEKDVVPPNFRCQTVCVSNDTLHIWGKVERKNDVSDTVEEQEVTYLTYSPVSGLVRHDNTGPFGWFGPSRMIAVGEYLVGSHELDHFRDSPDGPSVFDTVQGVWVQDMVLRRDPYLCPRPIFNINPLGHLYILEDSDRIVRLNPSLCYPGREGGPYSWALPKTPIRKNAGQEDHY</sequence>
<dbReference type="AlphaFoldDB" id="A0A9K3GEA6"/>
<evidence type="ECO:0000313" key="2">
    <source>
        <dbReference type="EMBL" id="GIQ79663.1"/>
    </source>
</evidence>
<dbReference type="InterPro" id="IPR015915">
    <property type="entry name" value="Kelch-typ_b-propeller"/>
</dbReference>
<evidence type="ECO:0000256" key="1">
    <source>
        <dbReference type="SAM" id="MobiDB-lite"/>
    </source>
</evidence>
<feature type="region of interest" description="Disordered" evidence="1">
    <location>
        <begin position="366"/>
        <end position="385"/>
    </location>
</feature>
<name>A0A9K3GEA6_9EUKA</name>
<dbReference type="Proteomes" id="UP000265618">
    <property type="component" value="Unassembled WGS sequence"/>
</dbReference>
<protein>
    <submittedName>
        <fullName evidence="2">Uncharacterized protein</fullName>
    </submittedName>
</protein>
<proteinExistence type="predicted"/>
<dbReference type="Gene3D" id="2.120.10.80">
    <property type="entry name" value="Kelch-type beta propeller"/>
    <property type="match status" value="1"/>
</dbReference>
<accession>A0A9K3GEA6</accession>
<dbReference type="SUPFAM" id="SSF117281">
    <property type="entry name" value="Kelch motif"/>
    <property type="match status" value="1"/>
</dbReference>
<organism evidence="2 3">
    <name type="scientific">Kipferlia bialata</name>
    <dbReference type="NCBI Taxonomy" id="797122"/>
    <lineage>
        <taxon>Eukaryota</taxon>
        <taxon>Metamonada</taxon>
        <taxon>Carpediemonas-like organisms</taxon>
        <taxon>Kipferlia</taxon>
    </lineage>
</organism>
<feature type="region of interest" description="Disordered" evidence="1">
    <location>
        <begin position="1"/>
        <end position="42"/>
    </location>
</feature>
<evidence type="ECO:0000313" key="3">
    <source>
        <dbReference type="Proteomes" id="UP000265618"/>
    </source>
</evidence>
<feature type="compositionally biased region" description="Basic and acidic residues" evidence="1">
    <location>
        <begin position="366"/>
        <end position="384"/>
    </location>
</feature>
<keyword evidence="3" id="KW-1185">Reference proteome</keyword>
<feature type="compositionally biased region" description="Basic and acidic residues" evidence="1">
    <location>
        <begin position="19"/>
        <end position="42"/>
    </location>
</feature>
<comment type="caution">
    <text evidence="2">The sequence shown here is derived from an EMBL/GenBank/DDBJ whole genome shotgun (WGS) entry which is preliminary data.</text>
</comment>